<dbReference type="EMBL" id="HG316462">
    <property type="protein sequence ID" value="CDF91047.1"/>
    <property type="molecule type" value="Genomic_DNA"/>
</dbReference>
<sequence length="384" mass="43407">MSAARTNGFPAYLYLDTKKNEEESQAKARVSSLSSFFTSNTVEHNGAREIFGFRRFARNYLLASDKSGRFRSSRRENPSVNGYNGNCYAQVNAAPYQIQFQNSNAKNGFGVTIGQEPSTKTHRLNVNGEMIDYELDAYGVPQRIPDLFKEDHINVSLEGENVFVTSSSEDELLEHNVHPKVITLGDVPGNTGIGSILAQVCGGPLENIVVQINEEQALQRVELDFCTFSAARSFMRYGRTNMFKINGSHLKPVWGKTSTGSQRKEWEEPRSDEESSNVCRCLILKKYISSTRRTKYSDVYKESPLEPLNISEIKHDFGNFGQIQEITPVVSRKLCISISFYSVDSAVKVMKEYEDPTTVLHKNYFDSWAIWYGKDITDRPCTVL</sequence>
<gene>
    <name evidence="1" type="ORF">BN860_03620g</name>
</gene>
<evidence type="ECO:0000313" key="1">
    <source>
        <dbReference type="EMBL" id="CDF91047.1"/>
    </source>
</evidence>
<dbReference type="Proteomes" id="UP000019375">
    <property type="component" value="Unassembled WGS sequence"/>
</dbReference>
<accession>A0A8J2T9Y6</accession>
<dbReference type="OrthoDB" id="4073963at2759"/>
<organism evidence="1 2">
    <name type="scientific">Zygosaccharomyces bailii (strain CLIB 213 / ATCC 58445 / CBS 680 / BCRC 21525 / NBRC 1098 / NCYC 1416 / NRRL Y-2227)</name>
    <dbReference type="NCBI Taxonomy" id="1333698"/>
    <lineage>
        <taxon>Eukaryota</taxon>
        <taxon>Fungi</taxon>
        <taxon>Dikarya</taxon>
        <taxon>Ascomycota</taxon>
        <taxon>Saccharomycotina</taxon>
        <taxon>Saccharomycetes</taxon>
        <taxon>Saccharomycetales</taxon>
        <taxon>Saccharomycetaceae</taxon>
        <taxon>Zygosaccharomyces</taxon>
    </lineage>
</organism>
<keyword evidence="2" id="KW-1185">Reference proteome</keyword>
<dbReference type="AlphaFoldDB" id="A0A8J2T9Y6"/>
<reference evidence="2" key="1">
    <citation type="journal article" date="2013" name="Genome Announc.">
        <title>Genome sequence of the food spoilage yeast Zygosaccharomyces bailii CLIB 213(T).</title>
        <authorList>
            <person name="Galeote V."/>
            <person name="Bigey F."/>
            <person name="Devillers H."/>
            <person name="Neuveglise C."/>
            <person name="Dequin S."/>
        </authorList>
    </citation>
    <scope>NUCLEOTIDE SEQUENCE [LARGE SCALE GENOMIC DNA]</scope>
    <source>
        <strain evidence="2">CLIB 213 / ATCC 58445 / CBS 680 / CCRC 21525 / NBRC 1098 / NCYC 1416 / NRRL Y-2227</strain>
    </source>
</reference>
<proteinExistence type="predicted"/>
<name>A0A8J2T9Y6_ZYGB2</name>
<evidence type="ECO:0000313" key="2">
    <source>
        <dbReference type="Proteomes" id="UP000019375"/>
    </source>
</evidence>
<protein>
    <submittedName>
        <fullName evidence="1">ZYBA0S09-03620g1_1</fullName>
    </submittedName>
</protein>